<protein>
    <recommendedName>
        <fullName evidence="2">Phosphohydrolase</fullName>
    </recommendedName>
</protein>
<name>A0AAU7VGY2_9CAUD</name>
<evidence type="ECO:0008006" key="2">
    <source>
        <dbReference type="Google" id="ProtNLM"/>
    </source>
</evidence>
<dbReference type="EMBL" id="PP882867">
    <property type="protein sequence ID" value="XBW75380.1"/>
    <property type="molecule type" value="Genomic_DNA"/>
</dbReference>
<accession>A0AAU7VGY2</accession>
<sequence length="185" mass="21406">MRPTADTYISTYTGVKFNFLDPDVEDINLTDIAHSLAMQCRYNGHCEEFYSVAEHCVHVAGWILDKTKNKRLAFEGLMHDASEAYVCDVPRPIKPFLDPNYQTLETGVERAIARKWNLTLPWNEFVKEADSRICRDEYAALFESRLGPCDWTLPYDEPLGIQLGCWDTVMAERQFRKTFYYLTGA</sequence>
<gene>
    <name evidence="1" type="ORF">vBDshSR26L_65</name>
</gene>
<reference evidence="1" key="1">
    <citation type="submission" date="2024-06" db="EMBL/GenBank/DDBJ databases">
        <authorList>
            <person name="Lu L."/>
            <person name="Wei N."/>
            <person name="Zhang R."/>
        </authorList>
    </citation>
    <scope>NUCLEOTIDE SEQUENCE</scope>
</reference>
<dbReference type="SUPFAM" id="SSF109604">
    <property type="entry name" value="HD-domain/PDEase-like"/>
    <property type="match status" value="1"/>
</dbReference>
<organism evidence="1">
    <name type="scientific">Dinoroseobacter phage vB_DshS_R26L</name>
    <dbReference type="NCBI Taxonomy" id="3161158"/>
    <lineage>
        <taxon>Viruses</taxon>
        <taxon>Duplodnaviria</taxon>
        <taxon>Heunggongvirae</taxon>
        <taxon>Uroviricota</taxon>
        <taxon>Caudoviricetes</taxon>
        <taxon>Nanhaivirus</taxon>
    </lineage>
</organism>
<proteinExistence type="predicted"/>
<evidence type="ECO:0000313" key="1">
    <source>
        <dbReference type="EMBL" id="XBW75380.1"/>
    </source>
</evidence>
<dbReference type="Gene3D" id="1.10.3210.10">
    <property type="entry name" value="Hypothetical protein af1432"/>
    <property type="match status" value="1"/>
</dbReference>